<organism evidence="3 4">
    <name type="scientific">Cladosporium halotolerans</name>
    <dbReference type="NCBI Taxonomy" id="1052096"/>
    <lineage>
        <taxon>Eukaryota</taxon>
        <taxon>Fungi</taxon>
        <taxon>Dikarya</taxon>
        <taxon>Ascomycota</taxon>
        <taxon>Pezizomycotina</taxon>
        <taxon>Dothideomycetes</taxon>
        <taxon>Dothideomycetidae</taxon>
        <taxon>Cladosporiales</taxon>
        <taxon>Cladosporiaceae</taxon>
        <taxon>Cladosporium</taxon>
    </lineage>
</organism>
<reference evidence="3 4" key="1">
    <citation type="journal article" date="2020" name="Microbiol. Resour. Announc.">
        <title>Draft Genome Sequence of a Cladosporium Species Isolated from the Mesophotic Ascidian Didemnum maculosum.</title>
        <authorList>
            <person name="Gioti A."/>
            <person name="Siaperas R."/>
            <person name="Nikolaivits E."/>
            <person name="Le Goff G."/>
            <person name="Ouazzani J."/>
            <person name="Kotoulas G."/>
            <person name="Topakas E."/>
        </authorList>
    </citation>
    <scope>NUCLEOTIDE SEQUENCE [LARGE SCALE GENOMIC DNA]</scope>
    <source>
        <strain evidence="3 4">TM138-S3</strain>
    </source>
</reference>
<feature type="compositionally biased region" description="Acidic residues" evidence="1">
    <location>
        <begin position="55"/>
        <end position="78"/>
    </location>
</feature>
<evidence type="ECO:0000259" key="2">
    <source>
        <dbReference type="Pfam" id="PF01636"/>
    </source>
</evidence>
<dbReference type="AlphaFoldDB" id="A0AB34KX82"/>
<feature type="compositionally biased region" description="Low complexity" evidence="1">
    <location>
        <begin position="95"/>
        <end position="104"/>
    </location>
</feature>
<gene>
    <name evidence="3" type="ORF">WHR41_02156</name>
</gene>
<dbReference type="Proteomes" id="UP000803884">
    <property type="component" value="Unassembled WGS sequence"/>
</dbReference>
<feature type="region of interest" description="Disordered" evidence="1">
    <location>
        <begin position="30"/>
        <end position="116"/>
    </location>
</feature>
<dbReference type="InterPro" id="IPR011009">
    <property type="entry name" value="Kinase-like_dom_sf"/>
</dbReference>
<dbReference type="EMBL" id="JAAQHG020000005">
    <property type="protein sequence ID" value="KAL1589393.1"/>
    <property type="molecule type" value="Genomic_DNA"/>
</dbReference>
<feature type="domain" description="Aminoglycoside phosphotransferase" evidence="2">
    <location>
        <begin position="147"/>
        <end position="379"/>
    </location>
</feature>
<sequence length="497" mass="57018">MDEDLEMEYIEEYLLELLREVDDAWLEKVQDPGEQVATEVSMTHDESISDHPTDDEAVMDCSEDVGDVTDNEIEDSDHEEPGDNNDDHDGDNESRSSSSNSTRSDGSHATTKSWFSDEPPPLVLNYDAIKHMATQFIPGSHGACVDITTIPRGTFHEVRLLHFEDGWTCIARFTREEERLLKTESELATIEYVREHTSIPVPKTFLVNYNENHVVGSPFVFMERIEGGRLSDIWGCLSTSHKLSIVEQTANIVGQLADLHFDKIGSLTSEGAVGPLLNISREAFDDLEGPFTTTLDYVRASLNENRLHRPKEAMDLYPEIKEEIARWLKGNPDPNMEPPFRLIHNDLNTWNIMVVHPDPELPPRITGVIDWDWAYTGPSYYLFEYPATLIECKNHEDDEAQLKLLRKHFVKTLVNRYPKGSQERANVKRCFREKREHLNDFTRLFCSWGFNQEGVEHGVTEGYLTSFRRELEEGYWNHPYGGCDEYVPDSDPESDDE</sequence>
<dbReference type="PANTHER" id="PTHR21310">
    <property type="entry name" value="AMINOGLYCOSIDE PHOSPHOTRANSFERASE-RELATED-RELATED"/>
    <property type="match status" value="1"/>
</dbReference>
<evidence type="ECO:0000256" key="1">
    <source>
        <dbReference type="SAM" id="MobiDB-lite"/>
    </source>
</evidence>
<proteinExistence type="predicted"/>
<dbReference type="SUPFAM" id="SSF56112">
    <property type="entry name" value="Protein kinase-like (PK-like)"/>
    <property type="match status" value="1"/>
</dbReference>
<protein>
    <recommendedName>
        <fullName evidence="2">Aminoglycoside phosphotransferase domain-containing protein</fullName>
    </recommendedName>
</protein>
<dbReference type="PANTHER" id="PTHR21310:SF15">
    <property type="entry name" value="AMINOGLYCOSIDE PHOSPHOTRANSFERASE DOMAIN-CONTAINING PROTEIN"/>
    <property type="match status" value="1"/>
</dbReference>
<feature type="compositionally biased region" description="Basic and acidic residues" evidence="1">
    <location>
        <begin position="79"/>
        <end position="94"/>
    </location>
</feature>
<keyword evidence="4" id="KW-1185">Reference proteome</keyword>
<dbReference type="RefSeq" id="XP_069232498.1">
    <property type="nucleotide sequence ID" value="XM_069370762.1"/>
</dbReference>
<dbReference type="Pfam" id="PF01636">
    <property type="entry name" value="APH"/>
    <property type="match status" value="1"/>
</dbReference>
<evidence type="ECO:0000313" key="4">
    <source>
        <dbReference type="Proteomes" id="UP000803884"/>
    </source>
</evidence>
<feature type="compositionally biased region" description="Basic and acidic residues" evidence="1">
    <location>
        <begin position="42"/>
        <end position="54"/>
    </location>
</feature>
<evidence type="ECO:0000313" key="3">
    <source>
        <dbReference type="EMBL" id="KAL1589393.1"/>
    </source>
</evidence>
<dbReference type="GeneID" id="96003600"/>
<comment type="caution">
    <text evidence="3">The sequence shown here is derived from an EMBL/GenBank/DDBJ whole genome shotgun (WGS) entry which is preliminary data.</text>
</comment>
<accession>A0AB34KX82</accession>
<dbReference type="Gene3D" id="3.90.1200.10">
    <property type="match status" value="1"/>
</dbReference>
<dbReference type="Gene3D" id="3.30.200.20">
    <property type="entry name" value="Phosphorylase Kinase, domain 1"/>
    <property type="match status" value="1"/>
</dbReference>
<dbReference type="InterPro" id="IPR051678">
    <property type="entry name" value="AGP_Transferase"/>
</dbReference>
<dbReference type="InterPro" id="IPR002575">
    <property type="entry name" value="Aminoglycoside_PTrfase"/>
</dbReference>
<name>A0AB34KX82_9PEZI</name>